<keyword evidence="2" id="KW-1185">Reference proteome</keyword>
<gene>
    <name evidence="1" type="ORF">L2W38_12290</name>
</gene>
<dbReference type="InterPro" id="IPR011231">
    <property type="entry name" value="Phage_VT1-Sakai_H0018"/>
</dbReference>
<evidence type="ECO:0000313" key="2">
    <source>
        <dbReference type="Proteomes" id="UP001200430"/>
    </source>
</evidence>
<proteinExistence type="predicted"/>
<dbReference type="EMBL" id="JAKGUD010000019">
    <property type="protein sequence ID" value="MCF4143587.1"/>
    <property type="molecule type" value="Genomic_DNA"/>
</dbReference>
<reference evidence="1 2" key="1">
    <citation type="submission" date="2022-01" db="EMBL/GenBank/DDBJ databases">
        <title>Dethiosulfovibrio faecalis sp. nov., a novel proteolytic, non-sulfur-reducing bacterium isolated from a marine aquaculture solid waste bioreactor.</title>
        <authorList>
            <person name="Grabowski S."/>
            <person name="Apolinario E."/>
            <person name="Schneider N."/>
            <person name="Marshall C.W."/>
            <person name="Sowers K.R."/>
        </authorList>
    </citation>
    <scope>NUCLEOTIDE SEQUENCE [LARGE SCALE GENOMIC DNA]</scope>
    <source>
        <strain evidence="1 2">DSM 12537</strain>
    </source>
</reference>
<dbReference type="Pfam" id="PF09956">
    <property type="entry name" value="Phage_cement_2"/>
    <property type="match status" value="1"/>
</dbReference>
<protein>
    <submittedName>
        <fullName evidence="1">DUF2190 family protein</fullName>
    </submittedName>
</protein>
<comment type="caution">
    <text evidence="1">The sequence shown here is derived from an EMBL/GenBank/DDBJ whole genome shotgun (WGS) entry which is preliminary data.</text>
</comment>
<dbReference type="RefSeq" id="WP_236100324.1">
    <property type="nucleotide sequence ID" value="NZ_JAKGUD010000019.1"/>
</dbReference>
<name>A0ABS9EQW6_9BACT</name>
<dbReference type="PIRSF" id="PIRSF030771">
    <property type="entry name" value="UCP030771"/>
    <property type="match status" value="1"/>
</dbReference>
<dbReference type="Proteomes" id="UP001200430">
    <property type="component" value="Unassembled WGS sequence"/>
</dbReference>
<accession>A0ABS9EQW6</accession>
<sequence>MRSYVQSGSRMDYSPDADVFVDQVVVLGGRIGVAVTDIPAGKLGALAVSGVFQLPAVTGEGFLPGEELFWDASVGKVTKDKTGDKPRAGYVFAPKAASVSTVDVKID</sequence>
<evidence type="ECO:0000313" key="1">
    <source>
        <dbReference type="EMBL" id="MCF4143587.1"/>
    </source>
</evidence>
<organism evidence="1 2">
    <name type="scientific">Dethiosulfovibrio marinus</name>
    <dbReference type="NCBI Taxonomy" id="133532"/>
    <lineage>
        <taxon>Bacteria</taxon>
        <taxon>Thermotogati</taxon>
        <taxon>Synergistota</taxon>
        <taxon>Synergistia</taxon>
        <taxon>Synergistales</taxon>
        <taxon>Dethiosulfovibrionaceae</taxon>
        <taxon>Dethiosulfovibrio</taxon>
    </lineage>
</organism>